<evidence type="ECO:0000313" key="4">
    <source>
        <dbReference type="Proteomes" id="UP000321570"/>
    </source>
</evidence>
<dbReference type="AlphaFoldDB" id="A0A564Y1T4"/>
<accession>A0A564Y1T4</accession>
<gene>
    <name evidence="3" type="ORF">WMSIL1_LOCUS11234</name>
    <name evidence="2" type="ORF">WMSIL1_LOCUS1995</name>
    <name evidence="1" type="ORF">WMSIL1_LOCUS2008</name>
</gene>
<name>A0A564Y1T4_HYMDI</name>
<sequence>MLGKPTPSSPTHEPFFKSTNHVLNFFSNSISVTSTFSTSLRVRTRNLKMVKLQI</sequence>
<evidence type="ECO:0000313" key="1">
    <source>
        <dbReference type="EMBL" id="VUZ41094.1"/>
    </source>
</evidence>
<evidence type="ECO:0000313" key="2">
    <source>
        <dbReference type="EMBL" id="VUZ41096.1"/>
    </source>
</evidence>
<dbReference type="EMBL" id="CABIJS010000531">
    <property type="protein sequence ID" value="VUZ52781.1"/>
    <property type="molecule type" value="Genomic_DNA"/>
</dbReference>
<dbReference type="EMBL" id="CABIJS010000046">
    <property type="protein sequence ID" value="VUZ41094.1"/>
    <property type="molecule type" value="Genomic_DNA"/>
</dbReference>
<organism evidence="2 4">
    <name type="scientific">Hymenolepis diminuta</name>
    <name type="common">Rat tapeworm</name>
    <dbReference type="NCBI Taxonomy" id="6216"/>
    <lineage>
        <taxon>Eukaryota</taxon>
        <taxon>Metazoa</taxon>
        <taxon>Spiralia</taxon>
        <taxon>Lophotrochozoa</taxon>
        <taxon>Platyhelminthes</taxon>
        <taxon>Cestoda</taxon>
        <taxon>Eucestoda</taxon>
        <taxon>Cyclophyllidea</taxon>
        <taxon>Hymenolepididae</taxon>
        <taxon>Hymenolepis</taxon>
    </lineage>
</organism>
<dbReference type="Proteomes" id="UP000321570">
    <property type="component" value="Unassembled WGS sequence"/>
</dbReference>
<keyword evidence="4" id="KW-1185">Reference proteome</keyword>
<dbReference type="EMBL" id="CABIJS010000046">
    <property type="protein sequence ID" value="VUZ41096.1"/>
    <property type="molecule type" value="Genomic_DNA"/>
</dbReference>
<reference evidence="2 4" key="1">
    <citation type="submission" date="2019-07" db="EMBL/GenBank/DDBJ databases">
        <authorList>
            <person name="Jastrzebski P J."/>
            <person name="Paukszto L."/>
            <person name="Jastrzebski P J."/>
        </authorList>
    </citation>
    <scope>NUCLEOTIDE SEQUENCE [LARGE SCALE GENOMIC DNA]</scope>
    <source>
        <strain evidence="2 4">WMS-il1</strain>
    </source>
</reference>
<protein>
    <submittedName>
        <fullName evidence="2">Uncharacterized protein</fullName>
    </submittedName>
</protein>
<proteinExistence type="predicted"/>
<evidence type="ECO:0000313" key="3">
    <source>
        <dbReference type="EMBL" id="VUZ52781.1"/>
    </source>
</evidence>